<reference evidence="3" key="1">
    <citation type="submission" date="2022-07" db="EMBL/GenBank/DDBJ databases">
        <title>Taxonomy of Novel Oxalotrophic and Methylotrophic Bacteria.</title>
        <authorList>
            <person name="Sahin N."/>
            <person name="Tani A."/>
        </authorList>
    </citation>
    <scope>NUCLEOTIDE SEQUENCE</scope>
    <source>
        <strain evidence="3">Y10</strain>
    </source>
</reference>
<evidence type="ECO:0000313" key="3">
    <source>
        <dbReference type="EMBL" id="GLB49462.1"/>
    </source>
</evidence>
<comment type="caution">
    <text evidence="3">The sequence shown here is derived from an EMBL/GenBank/DDBJ whole genome shotgun (WGS) entry which is preliminary data.</text>
</comment>
<organism evidence="3 4">
    <name type="scientific">Neptunitalea lumnitzerae</name>
    <dbReference type="NCBI Taxonomy" id="2965509"/>
    <lineage>
        <taxon>Bacteria</taxon>
        <taxon>Pseudomonadati</taxon>
        <taxon>Bacteroidota</taxon>
        <taxon>Flavobacteriia</taxon>
        <taxon>Flavobacteriales</taxon>
        <taxon>Flavobacteriaceae</taxon>
        <taxon>Neptunitalea</taxon>
    </lineage>
</organism>
<dbReference type="Gene3D" id="3.40.50.2300">
    <property type="match status" value="1"/>
</dbReference>
<keyword evidence="4" id="KW-1185">Reference proteome</keyword>
<dbReference type="PANTHER" id="PTHR44520">
    <property type="entry name" value="RESPONSE REGULATOR RCP1-RELATED"/>
    <property type="match status" value="1"/>
</dbReference>
<dbReference type="InterPro" id="IPR001789">
    <property type="entry name" value="Sig_transdc_resp-reg_receiver"/>
</dbReference>
<feature type="domain" description="Response regulatory" evidence="2">
    <location>
        <begin position="5"/>
        <end position="131"/>
    </location>
</feature>
<dbReference type="SUPFAM" id="SSF52172">
    <property type="entry name" value="CheY-like"/>
    <property type="match status" value="1"/>
</dbReference>
<gene>
    <name evidence="3" type="ORF">Y10_18300</name>
</gene>
<dbReference type="Proteomes" id="UP001143543">
    <property type="component" value="Unassembled WGS sequence"/>
</dbReference>
<dbReference type="PANTHER" id="PTHR44520:SF2">
    <property type="entry name" value="RESPONSE REGULATOR RCP1"/>
    <property type="match status" value="1"/>
</dbReference>
<feature type="modified residue" description="4-aspartylphosphate" evidence="1">
    <location>
        <position position="62"/>
    </location>
</feature>
<evidence type="ECO:0000313" key="4">
    <source>
        <dbReference type="Proteomes" id="UP001143543"/>
    </source>
</evidence>
<name>A0ABQ5MJE9_9FLAO</name>
<dbReference type="PROSITE" id="PS50110">
    <property type="entry name" value="RESPONSE_REGULATORY"/>
    <property type="match status" value="1"/>
</dbReference>
<protein>
    <submittedName>
        <fullName evidence="3">Response regulator</fullName>
    </submittedName>
</protein>
<proteinExistence type="predicted"/>
<dbReference type="Pfam" id="PF00072">
    <property type="entry name" value="Response_reg"/>
    <property type="match status" value="1"/>
</dbReference>
<dbReference type="SMART" id="SM00448">
    <property type="entry name" value="REC"/>
    <property type="match status" value="1"/>
</dbReference>
<evidence type="ECO:0000259" key="2">
    <source>
        <dbReference type="PROSITE" id="PS50110"/>
    </source>
</evidence>
<dbReference type="EMBL" id="BRVO01000002">
    <property type="protein sequence ID" value="GLB49462.1"/>
    <property type="molecule type" value="Genomic_DNA"/>
</dbReference>
<dbReference type="RefSeq" id="WP_281765095.1">
    <property type="nucleotide sequence ID" value="NZ_BRVO01000002.1"/>
</dbReference>
<dbReference type="InterPro" id="IPR052893">
    <property type="entry name" value="TCS_response_regulator"/>
</dbReference>
<accession>A0ABQ5MJE9</accession>
<dbReference type="InterPro" id="IPR011006">
    <property type="entry name" value="CheY-like_superfamily"/>
</dbReference>
<keyword evidence="1" id="KW-0597">Phosphoprotein</keyword>
<evidence type="ECO:0000256" key="1">
    <source>
        <dbReference type="PROSITE-ProRule" id="PRU00169"/>
    </source>
</evidence>
<sequence>MSANTICIIDDDKIYQSLTKKILLKLVPDIQILQFLDGSDALEYFKECLASKENLPSVVLLDINMPYMDGWDFLSNLETISIDFTKVNIHVVSSSIALQDMEKAKSNAHIISYITKPVKPEILKNIMEYVV</sequence>